<evidence type="ECO:0000256" key="12">
    <source>
        <dbReference type="SAM" id="SignalP"/>
    </source>
</evidence>
<evidence type="ECO:0000256" key="2">
    <source>
        <dbReference type="ARBA" id="ARBA00009810"/>
    </source>
</evidence>
<keyword evidence="4 10" id="KW-1134">Transmembrane beta strand</keyword>
<keyword evidence="16" id="KW-1185">Reference proteome</keyword>
<dbReference type="InterPro" id="IPR036942">
    <property type="entry name" value="Beta-barrel_TonB_sf"/>
</dbReference>
<dbReference type="InterPro" id="IPR012910">
    <property type="entry name" value="Plug_dom"/>
</dbReference>
<dbReference type="AlphaFoldDB" id="A0A059KR06"/>
<dbReference type="Proteomes" id="UP000026714">
    <property type="component" value="Unassembled WGS sequence"/>
</dbReference>
<dbReference type="SUPFAM" id="SSF56935">
    <property type="entry name" value="Porins"/>
    <property type="match status" value="1"/>
</dbReference>
<dbReference type="PATRIC" id="fig|1286631.3.peg.495"/>
<dbReference type="Gene3D" id="2.40.170.20">
    <property type="entry name" value="TonB-dependent receptor, beta-barrel domain"/>
    <property type="match status" value="1"/>
</dbReference>
<evidence type="ECO:0000256" key="1">
    <source>
        <dbReference type="ARBA" id="ARBA00004571"/>
    </source>
</evidence>
<dbReference type="PANTHER" id="PTHR47234">
    <property type="match status" value="1"/>
</dbReference>
<evidence type="ECO:0000256" key="10">
    <source>
        <dbReference type="PROSITE-ProRule" id="PRU01360"/>
    </source>
</evidence>
<feature type="domain" description="TonB-dependent receptor-like beta-barrel" evidence="13">
    <location>
        <begin position="376"/>
        <end position="877"/>
    </location>
</feature>
<evidence type="ECO:0000256" key="7">
    <source>
        <dbReference type="ARBA" id="ARBA00023136"/>
    </source>
</evidence>
<evidence type="ECO:0000256" key="4">
    <source>
        <dbReference type="ARBA" id="ARBA00022452"/>
    </source>
</evidence>
<reference evidence="15 16" key="1">
    <citation type="journal article" date="2014" name="FEMS Microbiol. Ecol.">
        <title>Sphaerotilus natans encrusted with nanoball-shaped Fe(III) oxide minerals formed by nitrate-reducing mixotrophic Fe(II) oxidation.</title>
        <authorList>
            <person name="Park S."/>
            <person name="Kim D.H."/>
            <person name="Lee J.H."/>
            <person name="Hur H.G."/>
        </authorList>
    </citation>
    <scope>NUCLEOTIDE SEQUENCE [LARGE SCALE GENOMIC DNA]</scope>
    <source>
        <strain evidence="15 16">DSM 6575</strain>
    </source>
</reference>
<organism evidence="15 16">
    <name type="scientific">Sphaerotilus natans subsp. natans DSM 6575</name>
    <dbReference type="NCBI Taxonomy" id="1286631"/>
    <lineage>
        <taxon>Bacteria</taxon>
        <taxon>Pseudomonadati</taxon>
        <taxon>Pseudomonadota</taxon>
        <taxon>Betaproteobacteria</taxon>
        <taxon>Burkholderiales</taxon>
        <taxon>Sphaerotilaceae</taxon>
        <taxon>Sphaerotilus</taxon>
    </lineage>
</organism>
<dbReference type="eggNOG" id="COG4771">
    <property type="taxonomic scope" value="Bacteria"/>
</dbReference>
<keyword evidence="12" id="KW-0732">Signal</keyword>
<evidence type="ECO:0000256" key="5">
    <source>
        <dbReference type="ARBA" id="ARBA00022692"/>
    </source>
</evidence>
<protein>
    <recommendedName>
        <fullName evidence="17">TonB-dependent receptor</fullName>
    </recommendedName>
</protein>
<dbReference type="PANTHER" id="PTHR47234:SF2">
    <property type="entry name" value="TONB-DEPENDENT RECEPTOR"/>
    <property type="match status" value="1"/>
</dbReference>
<dbReference type="RefSeq" id="WP_037477878.1">
    <property type="nucleotide sequence ID" value="NZ_AZRA01000011.1"/>
</dbReference>
<comment type="similarity">
    <text evidence="2 10 11">Belongs to the TonB-dependent receptor family.</text>
</comment>
<evidence type="ECO:0000313" key="15">
    <source>
        <dbReference type="EMBL" id="KDB53871.1"/>
    </source>
</evidence>
<name>A0A059KR06_9BURK</name>
<keyword evidence="7 10" id="KW-0472">Membrane</keyword>
<evidence type="ECO:0000256" key="3">
    <source>
        <dbReference type="ARBA" id="ARBA00022448"/>
    </source>
</evidence>
<evidence type="ECO:0000256" key="11">
    <source>
        <dbReference type="RuleBase" id="RU003357"/>
    </source>
</evidence>
<dbReference type="InterPro" id="IPR039426">
    <property type="entry name" value="TonB-dep_rcpt-like"/>
</dbReference>
<dbReference type="InterPro" id="IPR037066">
    <property type="entry name" value="Plug_dom_sf"/>
</dbReference>
<dbReference type="InterPro" id="IPR000531">
    <property type="entry name" value="Beta-barrel_TonB"/>
</dbReference>
<keyword evidence="8" id="KW-0675">Receptor</keyword>
<comment type="subcellular location">
    <subcellularLocation>
        <location evidence="1 10">Cell outer membrane</location>
        <topology evidence="1 10">Multi-pass membrane protein</topology>
    </subcellularLocation>
</comment>
<dbReference type="eggNOG" id="COG1629">
    <property type="taxonomic scope" value="Bacteria"/>
</dbReference>
<evidence type="ECO:0000313" key="16">
    <source>
        <dbReference type="Proteomes" id="UP000026714"/>
    </source>
</evidence>
<dbReference type="STRING" id="34103.SAMN05421778_10837"/>
<evidence type="ECO:0000256" key="9">
    <source>
        <dbReference type="ARBA" id="ARBA00023237"/>
    </source>
</evidence>
<keyword evidence="9 10" id="KW-0998">Cell outer membrane</keyword>
<accession>A0A059KR06</accession>
<dbReference type="Pfam" id="PF00593">
    <property type="entry name" value="TonB_dep_Rec_b-barrel"/>
    <property type="match status" value="1"/>
</dbReference>
<evidence type="ECO:0000259" key="14">
    <source>
        <dbReference type="Pfam" id="PF07715"/>
    </source>
</evidence>
<keyword evidence="6 11" id="KW-0798">TonB box</keyword>
<feature type="chain" id="PRO_5001579661" description="TonB-dependent receptor" evidence="12">
    <location>
        <begin position="23"/>
        <end position="916"/>
    </location>
</feature>
<dbReference type="Pfam" id="PF07715">
    <property type="entry name" value="Plug"/>
    <property type="match status" value="1"/>
</dbReference>
<feature type="domain" description="TonB-dependent receptor plug" evidence="14">
    <location>
        <begin position="48"/>
        <end position="155"/>
    </location>
</feature>
<comment type="caution">
    <text evidence="15">The sequence shown here is derived from an EMBL/GenBank/DDBJ whole genome shotgun (WGS) entry which is preliminary data.</text>
</comment>
<dbReference type="EMBL" id="AZRA01000011">
    <property type="protein sequence ID" value="KDB53871.1"/>
    <property type="molecule type" value="Genomic_DNA"/>
</dbReference>
<evidence type="ECO:0000256" key="6">
    <source>
        <dbReference type="ARBA" id="ARBA00023077"/>
    </source>
</evidence>
<proteinExistence type="inferred from homology"/>
<keyword evidence="3 10" id="KW-0813">Transport</keyword>
<feature type="signal peptide" evidence="12">
    <location>
        <begin position="1"/>
        <end position="22"/>
    </location>
</feature>
<dbReference type="Gene3D" id="2.170.130.10">
    <property type="entry name" value="TonB-dependent receptor, plug domain"/>
    <property type="match status" value="1"/>
</dbReference>
<dbReference type="GO" id="GO:0009279">
    <property type="term" value="C:cell outer membrane"/>
    <property type="evidence" value="ECO:0007669"/>
    <property type="project" value="UniProtKB-SubCell"/>
</dbReference>
<evidence type="ECO:0000256" key="8">
    <source>
        <dbReference type="ARBA" id="ARBA00023170"/>
    </source>
</evidence>
<evidence type="ECO:0008006" key="17">
    <source>
        <dbReference type="Google" id="ProtNLM"/>
    </source>
</evidence>
<gene>
    <name evidence="15" type="ORF">X805_05030</name>
</gene>
<evidence type="ECO:0000259" key="13">
    <source>
        <dbReference type="Pfam" id="PF00593"/>
    </source>
</evidence>
<dbReference type="PROSITE" id="PS52016">
    <property type="entry name" value="TONB_DEPENDENT_REC_3"/>
    <property type="match status" value="1"/>
</dbReference>
<keyword evidence="5 10" id="KW-0812">Transmembrane</keyword>
<sequence length="916" mass="98366">MKKNTRLAATAALALLPVAAAAAEALELSRVEVTGSRMLRSVGEGSAPLRTLQRAEIERSGASSVAELLERLPQMQGMLALSDSVGNDGNGVTAASIHGLGARYTLVLLDGQRLAPADSGSVVDLGSLPLAALERIEILSDGASALYGADAIGGVVNLILRRGERAPELSVRALRPQHGGGRGWSASLSQGLGDELRDGGTLSWTLELARTEAIRASQRPFASTGLIRFRDAQGRDLLFFNGSMRTVPANATVSYTDAAGEAGTAWINPGLQASGSCGSRHIEAGGLCYYDYASTVDVAPQTQSTGLTLDGARRLDAGWTLRGTALWRETLTRATVAPYPADVSLEASSAAFTRSLAPWLTQEQIDGHDGTVVSWRLQDAGPRVVDYRNRRMHVSAGLDGEAAGWQLRTRALLSLHEQRQDLREGWLLAAPFQAALADGRLDPFAASQDASGLAALSQAGWRGRYDTARTHLAGLEAGGTTALFEMPGGPAQLGLGAEWRRSGWSRTLSDTARSGALLSSDAQTAADLSRDSAGAYGELALPLRRDMRLDASLRADRIGPVQDHLAGRSIGRSASEATGRIGWRWQPSASTMWRAAAGTGFRAPDLLQIARAEQDYGVTAGSYACPFTAANGLDSHPYAALCWPGSNQIDLLKGGNPDLKPERSSHWSAGLRLAPSADVGFGADLWSVRIRDAVQEISEQLILNDPVRYASLYTRKTSASTGTEVLALRQLPVNIGRVEQRGLDWQAHLRHGSPWGRLTQRVEGTWLLHSRYTVPGSDGEWASSLGRFGLDDRVAFRHVVALSSTLERGRWSHQARVNWRSGYQDMVQTEAGCAVTSADGLSCMAVERRVPSHWTLDWTSRWQPRADLTLTLSVLNLLDRDPPLTLRTSGAHMIGFDPRYASGQGRALQMGLDWRF</sequence>